<sequence length="381" mass="42294">MEGMRAIERLQEIGLRRAGTPRTGFRWVRPDGRPAAAEDAERARRLALPPAWTDVRVSPVAGAKLQAIGRDRAGRWQYRYHPEFMRRRSGAKYRRLLRFAAALPRIRARVTRDLRRRGLGRERVLAAMVRILATCPMRPGSEAYAREHGSYGLTTVRPRHVRVQGDRLVFDYRGKSGKRQVRELEDAPVARLVRTLLRVPGRDVFKFEEEGEVVDVRRRHLNAYLREAAGAPFTAKDFRTWAGTVLCASELARREREIVPGRTSRRQLEVAAVKVVAGRLGNTPSVARASYVSPAVLQAFGRGKVIGCCYAPDEVGVAVTRGLHRVEAALVRLLREEEAPAPRAGAAPASRVGGAPIARPAGRPGFAARDRIRAAARAPAP</sequence>
<dbReference type="Pfam" id="PF01028">
    <property type="entry name" value="Topoisom_I"/>
    <property type="match status" value="1"/>
</dbReference>
<dbReference type="GO" id="GO:0006265">
    <property type="term" value="P:DNA topological change"/>
    <property type="evidence" value="ECO:0007669"/>
    <property type="project" value="InterPro"/>
</dbReference>
<organism evidence="4 5">
    <name type="scientific">Anaeromyxobacter dehalogenans (strain ATCC BAA-258 / DSM 21875 / 2CP-1)</name>
    <dbReference type="NCBI Taxonomy" id="455488"/>
    <lineage>
        <taxon>Bacteria</taxon>
        <taxon>Pseudomonadati</taxon>
        <taxon>Myxococcota</taxon>
        <taxon>Myxococcia</taxon>
        <taxon>Myxococcales</taxon>
        <taxon>Cystobacterineae</taxon>
        <taxon>Anaeromyxobacteraceae</taxon>
        <taxon>Anaeromyxobacter</taxon>
    </lineage>
</organism>
<evidence type="ECO:0000259" key="3">
    <source>
        <dbReference type="Pfam" id="PF21338"/>
    </source>
</evidence>
<evidence type="ECO:0000313" key="4">
    <source>
        <dbReference type="EMBL" id="ACL66481.1"/>
    </source>
</evidence>
<dbReference type="HOGENOM" id="CLU_046978_1_1_7"/>
<gene>
    <name evidence="4" type="ordered locus">A2cp1_3146</name>
</gene>
<dbReference type="InterPro" id="IPR013500">
    <property type="entry name" value="TopoI_cat_euk"/>
</dbReference>
<accession>B8JG78</accession>
<reference evidence="4" key="1">
    <citation type="submission" date="2009-01" db="EMBL/GenBank/DDBJ databases">
        <title>Complete sequence of Anaeromyxobacter dehalogenans 2CP-1.</title>
        <authorList>
            <consortium name="US DOE Joint Genome Institute"/>
            <person name="Lucas S."/>
            <person name="Copeland A."/>
            <person name="Lapidus A."/>
            <person name="Glavina del Rio T."/>
            <person name="Dalin E."/>
            <person name="Tice H."/>
            <person name="Bruce D."/>
            <person name="Goodwin L."/>
            <person name="Pitluck S."/>
            <person name="Saunders E."/>
            <person name="Brettin T."/>
            <person name="Detter J.C."/>
            <person name="Han C."/>
            <person name="Larimer F."/>
            <person name="Land M."/>
            <person name="Hauser L."/>
            <person name="Kyrpides N."/>
            <person name="Ovchinnikova G."/>
            <person name="Beliaev A.S."/>
            <person name="Richardson P."/>
        </authorList>
    </citation>
    <scope>NUCLEOTIDE SEQUENCE</scope>
    <source>
        <strain evidence="4">2CP-1</strain>
    </source>
</reference>
<dbReference type="InterPro" id="IPR014711">
    <property type="entry name" value="TopoI_cat_a-hlx-sub_euk"/>
</dbReference>
<dbReference type="PROSITE" id="PS52038">
    <property type="entry name" value="TOPO_IB_2"/>
    <property type="match status" value="1"/>
</dbReference>
<dbReference type="Gene3D" id="1.10.132.120">
    <property type="match status" value="1"/>
</dbReference>
<proteinExistence type="predicted"/>
<dbReference type="InterPro" id="IPR035447">
    <property type="entry name" value="DNA_topo_I_N_sf"/>
</dbReference>
<dbReference type="Proteomes" id="UP000007089">
    <property type="component" value="Chromosome"/>
</dbReference>
<feature type="compositionally biased region" description="Low complexity" evidence="1">
    <location>
        <begin position="341"/>
        <end position="367"/>
    </location>
</feature>
<dbReference type="GO" id="GO:0003917">
    <property type="term" value="F:DNA topoisomerase type I (single strand cut, ATP-independent) activity"/>
    <property type="evidence" value="ECO:0007669"/>
    <property type="project" value="InterPro"/>
</dbReference>
<evidence type="ECO:0000256" key="1">
    <source>
        <dbReference type="SAM" id="MobiDB-lite"/>
    </source>
</evidence>
<feature type="domain" description="DNA topoisomerase I catalytic core eukaryotic-type" evidence="2">
    <location>
        <begin position="88"/>
        <end position="289"/>
    </location>
</feature>
<feature type="domain" description="DNA topoisomerase IB N-terminal" evidence="3">
    <location>
        <begin position="24"/>
        <end position="71"/>
    </location>
</feature>
<dbReference type="SUPFAM" id="SSF55869">
    <property type="entry name" value="DNA topoisomerase I domain"/>
    <property type="match status" value="1"/>
</dbReference>
<dbReference type="Gene3D" id="3.30.66.10">
    <property type="entry name" value="DNA topoisomerase I domain"/>
    <property type="match status" value="1"/>
</dbReference>
<name>B8JG78_ANAD2</name>
<keyword evidence="5" id="KW-1185">Reference proteome</keyword>
<dbReference type="GO" id="GO:0003677">
    <property type="term" value="F:DNA binding"/>
    <property type="evidence" value="ECO:0007669"/>
    <property type="project" value="InterPro"/>
</dbReference>
<dbReference type="SUPFAM" id="SSF56349">
    <property type="entry name" value="DNA breaking-rejoining enzymes"/>
    <property type="match status" value="1"/>
</dbReference>
<dbReference type="InterPro" id="IPR049331">
    <property type="entry name" value="Top1B_N_bact"/>
</dbReference>
<feature type="region of interest" description="Disordered" evidence="1">
    <location>
        <begin position="340"/>
        <end position="381"/>
    </location>
</feature>
<dbReference type="Pfam" id="PF21338">
    <property type="entry name" value="Top1B_N_bact"/>
    <property type="match status" value="1"/>
</dbReference>
<dbReference type="KEGG" id="acp:A2cp1_3146"/>
<dbReference type="InterPro" id="IPR011010">
    <property type="entry name" value="DNA_brk_join_enz"/>
</dbReference>
<dbReference type="AlphaFoldDB" id="B8JG78"/>
<dbReference type="EMBL" id="CP001359">
    <property type="protein sequence ID" value="ACL66481.1"/>
    <property type="molecule type" value="Genomic_DNA"/>
</dbReference>
<evidence type="ECO:0000259" key="2">
    <source>
        <dbReference type="Pfam" id="PF01028"/>
    </source>
</evidence>
<protein>
    <submittedName>
        <fullName evidence="4">Type I topoisomerase</fullName>
    </submittedName>
</protein>
<dbReference type="Gene3D" id="3.90.15.10">
    <property type="entry name" value="Topoisomerase I, Chain A, domain 3"/>
    <property type="match status" value="1"/>
</dbReference>
<evidence type="ECO:0000313" key="5">
    <source>
        <dbReference type="Proteomes" id="UP000007089"/>
    </source>
</evidence>